<evidence type="ECO:0000259" key="2">
    <source>
        <dbReference type="PROSITE" id="PS50943"/>
    </source>
</evidence>
<keyword evidence="1" id="KW-0238">DNA-binding</keyword>
<dbReference type="RefSeq" id="WP_313987176.1">
    <property type="nucleotide sequence ID" value="NZ_JASJOR010000034.1"/>
</dbReference>
<evidence type="ECO:0000313" key="6">
    <source>
        <dbReference type="Proteomes" id="UP001241110"/>
    </source>
</evidence>
<proteinExistence type="predicted"/>
<reference evidence="3 5" key="1">
    <citation type="submission" date="2023-05" db="EMBL/GenBank/DDBJ databases">
        <authorList>
            <person name="Zhang X."/>
        </authorList>
    </citation>
    <scope>NUCLEOTIDE SEQUENCE</scope>
    <source>
        <strain evidence="4 5">DM2B3-1</strain>
        <strain evidence="3">YF14B1</strain>
    </source>
</reference>
<gene>
    <name evidence="3" type="ORF">QNI16_31655</name>
    <name evidence="4" type="ORF">QNI19_33910</name>
</gene>
<dbReference type="PROSITE" id="PS50943">
    <property type="entry name" value="HTH_CROC1"/>
    <property type="match status" value="1"/>
</dbReference>
<name>A0AAE3QTD2_9BACT</name>
<sequence length="92" mass="10659">MEKEHPMHPGILLKKQLQSANIKAKFVAEKIHVSNSQFGDILNGKRRITPKIALLLEKEFGYRAKEWVRLQADYELELERIEMVNGVNESTL</sequence>
<comment type="caution">
    <text evidence="3">The sequence shown here is derived from an EMBL/GenBank/DDBJ whole genome shotgun (WGS) entry which is preliminary data.</text>
</comment>
<evidence type="ECO:0000313" key="5">
    <source>
        <dbReference type="Proteomes" id="UP001228581"/>
    </source>
</evidence>
<dbReference type="Proteomes" id="UP001228581">
    <property type="component" value="Unassembled WGS sequence"/>
</dbReference>
<dbReference type="CDD" id="cd00093">
    <property type="entry name" value="HTH_XRE"/>
    <property type="match status" value="1"/>
</dbReference>
<dbReference type="NCBIfam" id="TIGR02607">
    <property type="entry name" value="antidote_HigA"/>
    <property type="match status" value="1"/>
</dbReference>
<evidence type="ECO:0000313" key="3">
    <source>
        <dbReference type="EMBL" id="MDJ1485097.1"/>
    </source>
</evidence>
<dbReference type="PANTHER" id="PTHR36924:SF1">
    <property type="entry name" value="ANTITOXIN HIGA-1"/>
    <property type="match status" value="1"/>
</dbReference>
<dbReference type="Gene3D" id="1.10.260.40">
    <property type="entry name" value="lambda repressor-like DNA-binding domains"/>
    <property type="match status" value="1"/>
</dbReference>
<dbReference type="InterPro" id="IPR001387">
    <property type="entry name" value="Cro/C1-type_HTH"/>
</dbReference>
<dbReference type="EMBL" id="JASJOS010000018">
    <property type="protein sequence ID" value="MDJ1485097.1"/>
    <property type="molecule type" value="Genomic_DNA"/>
</dbReference>
<feature type="domain" description="HTH cro/C1-type" evidence="2">
    <location>
        <begin position="13"/>
        <end position="67"/>
    </location>
</feature>
<keyword evidence="5" id="KW-1185">Reference proteome</keyword>
<dbReference type="AlphaFoldDB" id="A0AAE3QTD2"/>
<organism evidence="3 6">
    <name type="scientific">Xanthocytophaga flava</name>
    <dbReference type="NCBI Taxonomy" id="3048013"/>
    <lineage>
        <taxon>Bacteria</taxon>
        <taxon>Pseudomonadati</taxon>
        <taxon>Bacteroidota</taxon>
        <taxon>Cytophagia</taxon>
        <taxon>Cytophagales</taxon>
        <taxon>Rhodocytophagaceae</taxon>
        <taxon>Xanthocytophaga</taxon>
    </lineage>
</organism>
<accession>A0AAE3QTD2</accession>
<evidence type="ECO:0000313" key="4">
    <source>
        <dbReference type="EMBL" id="MDJ1497987.1"/>
    </source>
</evidence>
<evidence type="ECO:0000256" key="1">
    <source>
        <dbReference type="ARBA" id="ARBA00023125"/>
    </source>
</evidence>
<dbReference type="InterPro" id="IPR013430">
    <property type="entry name" value="Toxin_antidote_HigA"/>
</dbReference>
<dbReference type="Proteomes" id="UP001241110">
    <property type="component" value="Unassembled WGS sequence"/>
</dbReference>
<dbReference type="Pfam" id="PF01381">
    <property type="entry name" value="HTH_3"/>
    <property type="match status" value="1"/>
</dbReference>
<protein>
    <submittedName>
        <fullName evidence="3">HigA family addiction module antitoxin</fullName>
    </submittedName>
</protein>
<dbReference type="InterPro" id="IPR010982">
    <property type="entry name" value="Lambda_DNA-bd_dom_sf"/>
</dbReference>
<dbReference type="SUPFAM" id="SSF47413">
    <property type="entry name" value="lambda repressor-like DNA-binding domains"/>
    <property type="match status" value="1"/>
</dbReference>
<dbReference type="GO" id="GO:0003677">
    <property type="term" value="F:DNA binding"/>
    <property type="evidence" value="ECO:0007669"/>
    <property type="project" value="UniProtKB-KW"/>
</dbReference>
<dbReference type="SMART" id="SM00530">
    <property type="entry name" value="HTH_XRE"/>
    <property type="match status" value="1"/>
</dbReference>
<dbReference type="EMBL" id="JASJOT010000038">
    <property type="protein sequence ID" value="MDJ1497987.1"/>
    <property type="molecule type" value="Genomic_DNA"/>
</dbReference>
<dbReference type="PANTHER" id="PTHR36924">
    <property type="entry name" value="ANTITOXIN HIGA-1"/>
    <property type="match status" value="1"/>
</dbReference>